<evidence type="ECO:0000259" key="8">
    <source>
        <dbReference type="Pfam" id="PF00962"/>
    </source>
</evidence>
<evidence type="ECO:0000256" key="7">
    <source>
        <dbReference type="ARBA" id="ARBA00048787"/>
    </source>
</evidence>
<dbReference type="EMBL" id="LUCM01009260">
    <property type="protein sequence ID" value="KAA0187253.1"/>
    <property type="molecule type" value="Genomic_DNA"/>
</dbReference>
<dbReference type="Pfam" id="PF00962">
    <property type="entry name" value="A_deaminase"/>
    <property type="match status" value="1"/>
</dbReference>
<dbReference type="GO" id="GO:0004000">
    <property type="term" value="F:adenosine deaminase activity"/>
    <property type="evidence" value="ECO:0007669"/>
    <property type="project" value="TreeGrafter"/>
</dbReference>
<dbReference type="Gene3D" id="3.20.20.140">
    <property type="entry name" value="Metal-dependent hydrolases"/>
    <property type="match status" value="1"/>
</dbReference>
<dbReference type="AlphaFoldDB" id="A0A8E0RLX0"/>
<organism evidence="9 10">
    <name type="scientific">Fasciolopsis buskii</name>
    <dbReference type="NCBI Taxonomy" id="27845"/>
    <lineage>
        <taxon>Eukaryota</taxon>
        <taxon>Metazoa</taxon>
        <taxon>Spiralia</taxon>
        <taxon>Lophotrochozoa</taxon>
        <taxon>Platyhelminthes</taxon>
        <taxon>Trematoda</taxon>
        <taxon>Digenea</taxon>
        <taxon>Plagiorchiida</taxon>
        <taxon>Echinostomata</taxon>
        <taxon>Echinostomatoidea</taxon>
        <taxon>Fasciolidae</taxon>
        <taxon>Fasciolopsis</taxon>
    </lineage>
</organism>
<dbReference type="GO" id="GO:0009117">
    <property type="term" value="P:nucleotide metabolic process"/>
    <property type="evidence" value="ECO:0007669"/>
    <property type="project" value="UniProtKB-KW"/>
</dbReference>
<dbReference type="InterPro" id="IPR006330">
    <property type="entry name" value="Ado/ade_deaminase"/>
</dbReference>
<name>A0A8E0RLX0_9TREM</name>
<proteinExistence type="inferred from homology"/>
<dbReference type="InterPro" id="IPR001365">
    <property type="entry name" value="A_deaminase_dom"/>
</dbReference>
<evidence type="ECO:0000256" key="1">
    <source>
        <dbReference type="ARBA" id="ARBA00001947"/>
    </source>
</evidence>
<sequence length="297" mass="32912">MSEPRMFLVRCFQLFRELHEAVNSPEILRQVTTDVVEEFSSDGVVYLELRTTLRPLPTYRDYLLGVIEGVKSSPSVLTGRIVARLLISIDRARGVVNGQQAVTLAIEAARLWPELVMGVDLSGNPSVGSLLDYVSALNKARANGLKTTVHFAELSGSASEWLQFLQQHVPDRLGHVTSLSQTIASYHNVDALETRKMIVAAQIPLGSFPLVVRNDVRAFVSCELLAGLDPQLLTDDKGVFCSNLSNEFQLAVEYCGLTETDVFRVCENAIAAAFCSEQVKSQLRKKLDLFRARVPRF</sequence>
<evidence type="ECO:0000256" key="2">
    <source>
        <dbReference type="ARBA" id="ARBA00006676"/>
    </source>
</evidence>
<gene>
    <name evidence="9" type="ORF">FBUS_09909</name>
</gene>
<reference evidence="9" key="1">
    <citation type="submission" date="2019-05" db="EMBL/GenBank/DDBJ databases">
        <title>Annotation for the trematode Fasciolopsis buski.</title>
        <authorList>
            <person name="Choi Y.-J."/>
        </authorList>
    </citation>
    <scope>NUCLEOTIDE SEQUENCE</scope>
    <source>
        <strain evidence="9">HT</strain>
        <tissue evidence="9">Whole worm</tissue>
    </source>
</reference>
<keyword evidence="5" id="KW-0862">Zinc</keyword>
<dbReference type="PANTHER" id="PTHR11409">
    <property type="entry name" value="ADENOSINE DEAMINASE"/>
    <property type="match status" value="1"/>
</dbReference>
<evidence type="ECO:0000313" key="10">
    <source>
        <dbReference type="Proteomes" id="UP000728185"/>
    </source>
</evidence>
<protein>
    <submittedName>
        <fullName evidence="9">Adenosine deaminase</fullName>
    </submittedName>
</protein>
<evidence type="ECO:0000256" key="3">
    <source>
        <dbReference type="ARBA" id="ARBA00022723"/>
    </source>
</evidence>
<accession>A0A8E0RLX0</accession>
<dbReference type="SUPFAM" id="SSF51556">
    <property type="entry name" value="Metallo-dependent hydrolases"/>
    <property type="match status" value="1"/>
</dbReference>
<comment type="catalytic activity">
    <reaction evidence="7">
        <text>N(6)-methyl-AMP + H2O + H(+) = IMP + methylamine</text>
        <dbReference type="Rhea" id="RHEA:16001"/>
        <dbReference type="ChEBI" id="CHEBI:15377"/>
        <dbReference type="ChEBI" id="CHEBI:15378"/>
        <dbReference type="ChEBI" id="CHEBI:58053"/>
        <dbReference type="ChEBI" id="CHEBI:59338"/>
        <dbReference type="ChEBI" id="CHEBI:144842"/>
    </reaction>
    <physiologicalReaction direction="left-to-right" evidence="7">
        <dbReference type="Rhea" id="RHEA:16002"/>
    </physiologicalReaction>
</comment>
<dbReference type="GO" id="GO:0046872">
    <property type="term" value="F:metal ion binding"/>
    <property type="evidence" value="ECO:0007669"/>
    <property type="project" value="UniProtKB-KW"/>
</dbReference>
<keyword evidence="10" id="KW-1185">Reference proteome</keyword>
<dbReference type="PANTHER" id="PTHR11409:SF42">
    <property type="entry name" value="ADENOSINE DEAMINASE-LIKE PROTEIN"/>
    <property type="match status" value="1"/>
</dbReference>
<dbReference type="Proteomes" id="UP000728185">
    <property type="component" value="Unassembled WGS sequence"/>
</dbReference>
<dbReference type="GO" id="GO:0046103">
    <property type="term" value="P:inosine biosynthetic process"/>
    <property type="evidence" value="ECO:0007669"/>
    <property type="project" value="TreeGrafter"/>
</dbReference>
<dbReference type="GO" id="GO:0006154">
    <property type="term" value="P:adenosine catabolic process"/>
    <property type="evidence" value="ECO:0007669"/>
    <property type="project" value="TreeGrafter"/>
</dbReference>
<evidence type="ECO:0000256" key="6">
    <source>
        <dbReference type="ARBA" id="ARBA00023080"/>
    </source>
</evidence>
<comment type="caution">
    <text evidence="9">The sequence shown here is derived from an EMBL/GenBank/DDBJ whole genome shotgun (WGS) entry which is preliminary data.</text>
</comment>
<feature type="domain" description="Adenosine deaminase" evidence="8">
    <location>
        <begin position="10"/>
        <end position="288"/>
    </location>
</feature>
<evidence type="ECO:0000256" key="5">
    <source>
        <dbReference type="ARBA" id="ARBA00022833"/>
    </source>
</evidence>
<comment type="similarity">
    <text evidence="2">Belongs to the metallo-dependent hydrolases superfamily. Adenosine and AMP deaminases family.</text>
</comment>
<keyword evidence="6" id="KW-0546">Nucleotide metabolism</keyword>
<keyword evidence="3" id="KW-0479">Metal-binding</keyword>
<keyword evidence="4" id="KW-0378">Hydrolase</keyword>
<evidence type="ECO:0000256" key="4">
    <source>
        <dbReference type="ARBA" id="ARBA00022801"/>
    </source>
</evidence>
<dbReference type="InterPro" id="IPR032466">
    <property type="entry name" value="Metal_Hydrolase"/>
</dbReference>
<evidence type="ECO:0000313" key="9">
    <source>
        <dbReference type="EMBL" id="KAA0187253.1"/>
    </source>
</evidence>
<comment type="cofactor">
    <cofactor evidence="1">
        <name>Zn(2+)</name>
        <dbReference type="ChEBI" id="CHEBI:29105"/>
    </cofactor>
</comment>
<dbReference type="OrthoDB" id="272271at2759"/>